<accession>A0ABR2ZYK9</accession>
<evidence type="ECO:0000313" key="2">
    <source>
        <dbReference type="Proteomes" id="UP001437256"/>
    </source>
</evidence>
<reference evidence="1 2" key="1">
    <citation type="submission" date="2024-05" db="EMBL/GenBank/DDBJ databases">
        <title>A draft genome resource for the thread blight pathogen Marasmius tenuissimus strain MS-2.</title>
        <authorList>
            <person name="Yulfo-Soto G.E."/>
            <person name="Baruah I.K."/>
            <person name="Amoako-Attah I."/>
            <person name="Bukari Y."/>
            <person name="Meinhardt L.W."/>
            <person name="Bailey B.A."/>
            <person name="Cohen S.P."/>
        </authorList>
    </citation>
    <scope>NUCLEOTIDE SEQUENCE [LARGE SCALE GENOMIC DNA]</scope>
    <source>
        <strain evidence="1 2">MS-2</strain>
    </source>
</reference>
<dbReference type="EMBL" id="JBBXMP010000042">
    <property type="protein sequence ID" value="KAL0065883.1"/>
    <property type="molecule type" value="Genomic_DNA"/>
</dbReference>
<gene>
    <name evidence="1" type="ORF">AAF712_007187</name>
</gene>
<dbReference type="Proteomes" id="UP001437256">
    <property type="component" value="Unassembled WGS sequence"/>
</dbReference>
<keyword evidence="2" id="KW-1185">Reference proteome</keyword>
<sequence>MINSIAFTWDDQEDADLNLQSLTLPELTSLEMRGNSWQVLRSWYQWPSWVSSTTAEFLTRSACSITSLSLVWLPITDQQTIDLLELMPTLTSLEIVERETNAPNVIITGKFTRRLVVDSQTSPFLPFLTKIMLAMQTKGLVEQDLLDVISSRWNPDPIQARESGVECLRSVGITVTGKHTGQDSLSSLARFKAEGLQLNVTRETPDFRASGTHLDDTALKKSCSGRHCALTFNVICKKWKERSAMLANPMTLLIDHEVSKEDVGYDSVVSIYQWEWEFDFLDATGGESGGRPQKVDCLLVRDRPRQKV</sequence>
<organism evidence="1 2">
    <name type="scientific">Marasmius tenuissimus</name>
    <dbReference type="NCBI Taxonomy" id="585030"/>
    <lineage>
        <taxon>Eukaryota</taxon>
        <taxon>Fungi</taxon>
        <taxon>Dikarya</taxon>
        <taxon>Basidiomycota</taxon>
        <taxon>Agaricomycotina</taxon>
        <taxon>Agaricomycetes</taxon>
        <taxon>Agaricomycetidae</taxon>
        <taxon>Agaricales</taxon>
        <taxon>Marasmiineae</taxon>
        <taxon>Marasmiaceae</taxon>
        <taxon>Marasmius</taxon>
    </lineage>
</organism>
<protein>
    <submittedName>
        <fullName evidence="1">Uncharacterized protein</fullName>
    </submittedName>
</protein>
<proteinExistence type="predicted"/>
<comment type="caution">
    <text evidence="1">The sequence shown here is derived from an EMBL/GenBank/DDBJ whole genome shotgun (WGS) entry which is preliminary data.</text>
</comment>
<evidence type="ECO:0000313" key="1">
    <source>
        <dbReference type="EMBL" id="KAL0065883.1"/>
    </source>
</evidence>
<name>A0ABR2ZYK9_9AGAR</name>